<dbReference type="PANTHER" id="PTHR31373:SF27">
    <property type="entry name" value="TROVE DOMAIN-CONTAINING PROTEIN"/>
    <property type="match status" value="1"/>
</dbReference>
<evidence type="ECO:0000259" key="3">
    <source>
        <dbReference type="Pfam" id="PF25043"/>
    </source>
</evidence>
<sequence length="771" mass="80585">MEPVSTVTEKGGVAVTEGAAWEDRMVAFNVRAVGNRGKPAAAGERSTTQTGVSLDEVRERVLELVEPFVGAISSPMESVRSVAVEAVGQIACLIAHRRDIRSGAGERSIALVGLLTIAEAGLASTVAAMLPVFVAEYGSFRDLNALAVMLTQRGCTWPVDDAAVAAERDGEGADGGGGTAWMRVVRDAIVGTYVSTLSEDRAILAAHSASTGGGDDDSVPDGGAAAAGGAGGGGTATSTMAGAGEADRADAPERPKLSLAGKWAPRHGKAHDRATGGGLRKMITARLLGGCGPAQAKAYRQLCARLSDALEVVERRMEQHRWRDIHPSRVPGLASKRHARALRNLPKGKGKADARGAGGRRAKRRRTDDADRIACARRIEGALDAVLSGKTTTSLKADALDPVTLLSDYFDGTSVQAAAPDKDIEARWAAMVASVRRSNEEGQGMPPCIPLIDVSGSMRGLPMQAAVALGILLAEVAPAPYNNVCLPFSHEPTWVHLRSTRNGVPFRTLLERVKTVVDAPWGYSTNFGAALNLVLRRAVRRHLPADTFANTHIVVLTDMQYDAAECGPKGYGAGYRDEGARHSTEAARRAFTEAGYEPPTIVCWNLRADTRPDAMPATSRTEGVVEISGYSQAMVKTLLSGGDLAEAGTDEQECQAGEAAGAVAAAVEAAAAAGEEAEEAKVAVVAAADDDADDPAEPVDSDSDTDGSDSDGDSDSEGEHPVAEAVVAPDGGAEVAAGGEARPTPWSRLRRTLVSVRYEPVRRAVREHLRA</sequence>
<dbReference type="EMBL" id="HBFS01026397">
    <property type="protein sequence ID" value="CAD8924419.1"/>
    <property type="molecule type" value="Transcribed_RNA"/>
</dbReference>
<evidence type="ECO:0000256" key="1">
    <source>
        <dbReference type="SAM" id="MobiDB-lite"/>
    </source>
</evidence>
<feature type="region of interest" description="Disordered" evidence="1">
    <location>
        <begin position="688"/>
        <end position="745"/>
    </location>
</feature>
<dbReference type="AlphaFoldDB" id="A0A7S1GEJ9"/>
<dbReference type="Pfam" id="PF25043">
    <property type="entry name" value="DUF7788"/>
    <property type="match status" value="1"/>
</dbReference>
<feature type="region of interest" description="Disordered" evidence="1">
    <location>
        <begin position="208"/>
        <end position="253"/>
    </location>
</feature>
<dbReference type="SUPFAM" id="SSF53300">
    <property type="entry name" value="vWA-like"/>
    <property type="match status" value="1"/>
</dbReference>
<gene>
    <name evidence="4" type="ORF">BSP0115_LOCUS17682</name>
</gene>
<name>A0A7S1GEJ9_9STRA</name>
<dbReference type="InterPro" id="IPR058580">
    <property type="entry name" value="DUF2828"/>
</dbReference>
<proteinExistence type="predicted"/>
<evidence type="ECO:0000259" key="2">
    <source>
        <dbReference type="Pfam" id="PF11443"/>
    </source>
</evidence>
<dbReference type="InterPro" id="IPR011205">
    <property type="entry name" value="UCP015417_vWA"/>
</dbReference>
<dbReference type="InterPro" id="IPR056690">
    <property type="entry name" value="DUF7788"/>
</dbReference>
<feature type="compositionally biased region" description="Acidic residues" evidence="1">
    <location>
        <begin position="688"/>
        <end position="716"/>
    </location>
</feature>
<dbReference type="Gene3D" id="3.40.50.410">
    <property type="entry name" value="von Willebrand factor, type A domain"/>
    <property type="match status" value="1"/>
</dbReference>
<dbReference type="InterPro" id="IPR036465">
    <property type="entry name" value="vWFA_dom_sf"/>
</dbReference>
<organism evidence="4">
    <name type="scientific">Bicosoecida sp. CB-2014</name>
    <dbReference type="NCBI Taxonomy" id="1486930"/>
    <lineage>
        <taxon>Eukaryota</taxon>
        <taxon>Sar</taxon>
        <taxon>Stramenopiles</taxon>
        <taxon>Bigyra</taxon>
        <taxon>Opalozoa</taxon>
        <taxon>Bicosoecida</taxon>
    </lineage>
</organism>
<evidence type="ECO:0008006" key="5">
    <source>
        <dbReference type="Google" id="ProtNLM"/>
    </source>
</evidence>
<reference evidence="4" key="1">
    <citation type="submission" date="2021-01" db="EMBL/GenBank/DDBJ databases">
        <authorList>
            <person name="Corre E."/>
            <person name="Pelletier E."/>
            <person name="Niang G."/>
            <person name="Scheremetjew M."/>
            <person name="Finn R."/>
            <person name="Kale V."/>
            <person name="Holt S."/>
            <person name="Cochrane G."/>
            <person name="Meng A."/>
            <person name="Brown T."/>
            <person name="Cohen L."/>
        </authorList>
    </citation>
    <scope>NUCLEOTIDE SEQUENCE</scope>
    <source>
        <strain evidence="4">Ms1</strain>
    </source>
</reference>
<dbReference type="PANTHER" id="PTHR31373">
    <property type="entry name" value="OS06G0652100 PROTEIN"/>
    <property type="match status" value="1"/>
</dbReference>
<accession>A0A7S1GEJ9</accession>
<dbReference type="Pfam" id="PF11443">
    <property type="entry name" value="DUF2828"/>
    <property type="match status" value="1"/>
</dbReference>
<feature type="region of interest" description="Disordered" evidence="1">
    <location>
        <begin position="347"/>
        <end position="369"/>
    </location>
</feature>
<dbReference type="CDD" id="cd00198">
    <property type="entry name" value="vWFA"/>
    <property type="match status" value="1"/>
</dbReference>
<feature type="domain" description="DUF2828" evidence="2">
    <location>
        <begin position="250"/>
        <end position="339"/>
    </location>
</feature>
<protein>
    <recommendedName>
        <fullName evidence="5">VWFA domain-containing protein</fullName>
    </recommendedName>
</protein>
<feature type="compositionally biased region" description="Gly residues" evidence="1">
    <location>
        <begin position="225"/>
        <end position="235"/>
    </location>
</feature>
<evidence type="ECO:0000313" key="4">
    <source>
        <dbReference type="EMBL" id="CAD8924419.1"/>
    </source>
</evidence>
<feature type="domain" description="DUF7788" evidence="3">
    <location>
        <begin position="448"/>
        <end position="657"/>
    </location>
</feature>
<feature type="compositionally biased region" description="Low complexity" evidence="1">
    <location>
        <begin position="723"/>
        <end position="741"/>
    </location>
</feature>